<feature type="compositionally biased region" description="Basic residues" evidence="2">
    <location>
        <begin position="21"/>
        <end position="30"/>
    </location>
</feature>
<dbReference type="InterPro" id="IPR000504">
    <property type="entry name" value="RRM_dom"/>
</dbReference>
<comment type="caution">
    <text evidence="4">The sequence shown here is derived from an EMBL/GenBank/DDBJ whole genome shotgun (WGS) entry which is preliminary data.</text>
</comment>
<evidence type="ECO:0000313" key="4">
    <source>
        <dbReference type="EMBL" id="GAX28098.1"/>
    </source>
</evidence>
<name>A0A1Z5KQ78_FISSO</name>
<organism evidence="4 5">
    <name type="scientific">Fistulifera solaris</name>
    <name type="common">Oleaginous diatom</name>
    <dbReference type="NCBI Taxonomy" id="1519565"/>
    <lineage>
        <taxon>Eukaryota</taxon>
        <taxon>Sar</taxon>
        <taxon>Stramenopiles</taxon>
        <taxon>Ochrophyta</taxon>
        <taxon>Bacillariophyta</taxon>
        <taxon>Bacillariophyceae</taxon>
        <taxon>Bacillariophycidae</taxon>
        <taxon>Naviculales</taxon>
        <taxon>Naviculaceae</taxon>
        <taxon>Fistulifera</taxon>
    </lineage>
</organism>
<dbReference type="Proteomes" id="UP000198406">
    <property type="component" value="Unassembled WGS sequence"/>
</dbReference>
<evidence type="ECO:0000313" key="5">
    <source>
        <dbReference type="Proteomes" id="UP000198406"/>
    </source>
</evidence>
<dbReference type="GO" id="GO:0003723">
    <property type="term" value="F:RNA binding"/>
    <property type="evidence" value="ECO:0007669"/>
    <property type="project" value="UniProtKB-UniRule"/>
</dbReference>
<evidence type="ECO:0000256" key="2">
    <source>
        <dbReference type="SAM" id="MobiDB-lite"/>
    </source>
</evidence>
<evidence type="ECO:0000259" key="3">
    <source>
        <dbReference type="PROSITE" id="PS50102"/>
    </source>
</evidence>
<protein>
    <submittedName>
        <fullName evidence="4">RNA-binding protein 39</fullName>
    </submittedName>
</protein>
<reference evidence="4 5" key="1">
    <citation type="journal article" date="2015" name="Plant Cell">
        <title>Oil accumulation by the oleaginous diatom Fistulifera solaris as revealed by the genome and transcriptome.</title>
        <authorList>
            <person name="Tanaka T."/>
            <person name="Maeda Y."/>
            <person name="Veluchamy A."/>
            <person name="Tanaka M."/>
            <person name="Abida H."/>
            <person name="Marechal E."/>
            <person name="Bowler C."/>
            <person name="Muto M."/>
            <person name="Sunaga Y."/>
            <person name="Tanaka M."/>
            <person name="Yoshino T."/>
            <person name="Taniguchi T."/>
            <person name="Fukuda Y."/>
            <person name="Nemoto M."/>
            <person name="Matsumoto M."/>
            <person name="Wong P.S."/>
            <person name="Aburatani S."/>
            <person name="Fujibuchi W."/>
        </authorList>
    </citation>
    <scope>NUCLEOTIDE SEQUENCE [LARGE SCALE GENOMIC DNA]</scope>
    <source>
        <strain evidence="4 5">JPCC DA0580</strain>
    </source>
</reference>
<dbReference type="InParanoid" id="A0A1Z5KQ78"/>
<accession>A0A1Z5KQ78</accession>
<feature type="domain" description="RRM" evidence="3">
    <location>
        <begin position="318"/>
        <end position="394"/>
    </location>
</feature>
<evidence type="ECO:0000256" key="1">
    <source>
        <dbReference type="PROSITE-ProRule" id="PRU00176"/>
    </source>
</evidence>
<dbReference type="PROSITE" id="PS50102">
    <property type="entry name" value="RRM"/>
    <property type="match status" value="2"/>
</dbReference>
<dbReference type="NCBIfam" id="TIGR01622">
    <property type="entry name" value="SF-CC1"/>
    <property type="match status" value="1"/>
</dbReference>
<dbReference type="SUPFAM" id="SSF54928">
    <property type="entry name" value="RNA-binding domain, RBD"/>
    <property type="match status" value="2"/>
</dbReference>
<dbReference type="Gene3D" id="3.30.70.330">
    <property type="match status" value="3"/>
</dbReference>
<keyword evidence="5" id="KW-1185">Reference proteome</keyword>
<feature type="compositionally biased region" description="Basic and acidic residues" evidence="2">
    <location>
        <begin position="1"/>
        <end position="20"/>
    </location>
</feature>
<dbReference type="OrthoDB" id="5411533at2759"/>
<dbReference type="CDD" id="cd00590">
    <property type="entry name" value="RRM_SF"/>
    <property type="match status" value="1"/>
</dbReference>
<feature type="compositionally biased region" description="Low complexity" evidence="2">
    <location>
        <begin position="153"/>
        <end position="205"/>
    </location>
</feature>
<dbReference type="GO" id="GO:0006397">
    <property type="term" value="P:mRNA processing"/>
    <property type="evidence" value="ECO:0007669"/>
    <property type="project" value="InterPro"/>
</dbReference>
<dbReference type="PANTHER" id="PTHR48036">
    <property type="entry name" value="SPLICING FACTOR (PAD-1), PUTATIVE (AFU_ORTHOLOGUE AFUA_1G15810)-RELATED"/>
    <property type="match status" value="1"/>
</dbReference>
<dbReference type="EMBL" id="BDSP01000264">
    <property type="protein sequence ID" value="GAX28098.1"/>
    <property type="molecule type" value="Genomic_DNA"/>
</dbReference>
<dbReference type="GO" id="GO:0005634">
    <property type="term" value="C:nucleus"/>
    <property type="evidence" value="ECO:0007669"/>
    <property type="project" value="InterPro"/>
</dbReference>
<dbReference type="InterPro" id="IPR035979">
    <property type="entry name" value="RBD_domain_sf"/>
</dbReference>
<dbReference type="SMART" id="SM00360">
    <property type="entry name" value="RRM"/>
    <property type="match status" value="3"/>
</dbReference>
<feature type="compositionally biased region" description="Basic residues" evidence="2">
    <location>
        <begin position="50"/>
        <end position="86"/>
    </location>
</feature>
<keyword evidence="1" id="KW-0694">RNA-binding</keyword>
<sequence length="588" mass="66048">MSEELKEKEQQLRDRLTSRKQEHHLRNRLKSRQEERRRSLSSDPDDSHKKPPHHNSSRHHDLRRPDRRHHHRHRDDRDYHRHHRDDRRRFEDDRRYARHEDRHSPRGPPPYGPRYGPPYSHGPPPPYNRRPARPLPGDMDPFGRTRRSRSRSRSSVESSDASSTSSSSSSRSHSSSSRSSRSSSSGLSRASSTSSRSSILSSGSREANSEFTKDQRTIFINQLIMRTTERDIKHYLKQQGIRIVDISMLRDKKTGRHKGCAYVELRHLEDVPKAVALSGQPPDFQRFPILVKASEAEKNYSAPKPLIVDAAVISANVQRVYVGNLDPAVTQEQLMALFEPFGSLQKVALQTSSGISKGFAFLSFGDASAAYLAIQTMSGQTLLGRSMKTGWAQRVGEQSDEFPANASQKAQQAYQRLGQINLGLMPTLGTNVYNGSSLPATKPPSGTVAEARASLAAVAASRSNLPIAPVIPTVTSPSTNLASDPKAIGNADHPTPYLHVSNMFDKDQETEPNWAHEIQLDFEDESRKFGTLQKVKVLADQPGGQIYCEFATVSEATMCAQALAGRWFDRRLLQVEFVSREEFEQHAL</sequence>
<dbReference type="InterPro" id="IPR006509">
    <property type="entry name" value="RBM39_SF"/>
</dbReference>
<feature type="compositionally biased region" description="Basic and acidic residues" evidence="2">
    <location>
        <begin position="87"/>
        <end position="104"/>
    </location>
</feature>
<dbReference type="Pfam" id="PF00076">
    <property type="entry name" value="RRM_1"/>
    <property type="match status" value="2"/>
</dbReference>
<feature type="domain" description="RRM" evidence="3">
    <location>
        <begin position="216"/>
        <end position="296"/>
    </location>
</feature>
<feature type="region of interest" description="Disordered" evidence="2">
    <location>
        <begin position="1"/>
        <end position="211"/>
    </location>
</feature>
<dbReference type="AlphaFoldDB" id="A0A1Z5KQ78"/>
<dbReference type="CDD" id="cd12285">
    <property type="entry name" value="RRM3_RBM39_like"/>
    <property type="match status" value="1"/>
</dbReference>
<feature type="compositionally biased region" description="Basic and acidic residues" evidence="2">
    <location>
        <begin position="31"/>
        <end position="49"/>
    </location>
</feature>
<feature type="compositionally biased region" description="Pro residues" evidence="2">
    <location>
        <begin position="106"/>
        <end position="128"/>
    </location>
</feature>
<dbReference type="InterPro" id="IPR012677">
    <property type="entry name" value="Nucleotide-bd_a/b_plait_sf"/>
</dbReference>
<proteinExistence type="predicted"/>
<gene>
    <name evidence="4" type="ORF">FisN_2Hh081</name>
</gene>